<keyword evidence="6 7" id="KW-0472">Membrane</keyword>
<name>A0AAD8MC26_9APIA</name>
<accession>A0AAD8MC26</accession>
<dbReference type="GO" id="GO:0016020">
    <property type="term" value="C:membrane"/>
    <property type="evidence" value="ECO:0007669"/>
    <property type="project" value="UniProtKB-SubCell"/>
</dbReference>
<dbReference type="AlphaFoldDB" id="A0AAD8MC26"/>
<feature type="transmembrane region" description="Helical" evidence="7">
    <location>
        <begin position="6"/>
        <end position="31"/>
    </location>
</feature>
<evidence type="ECO:0000259" key="8">
    <source>
        <dbReference type="Pfam" id="PF23452"/>
    </source>
</evidence>
<dbReference type="PANTHER" id="PTHR31485">
    <property type="entry name" value="PEPTIDYL SERINE ALPHA-GALACTOSYLTRANSFERASE"/>
    <property type="match status" value="1"/>
</dbReference>
<evidence type="ECO:0000256" key="4">
    <source>
        <dbReference type="ARBA" id="ARBA00022692"/>
    </source>
</evidence>
<evidence type="ECO:0000256" key="7">
    <source>
        <dbReference type="SAM" id="Phobius"/>
    </source>
</evidence>
<comment type="subcellular location">
    <subcellularLocation>
        <location evidence="1">Membrane</location>
        <topology evidence="1">Single-pass membrane protein</topology>
    </subcellularLocation>
</comment>
<evidence type="ECO:0000256" key="6">
    <source>
        <dbReference type="ARBA" id="ARBA00023136"/>
    </source>
</evidence>
<evidence type="ECO:0000256" key="5">
    <source>
        <dbReference type="ARBA" id="ARBA00022989"/>
    </source>
</evidence>
<feature type="domain" description="Hydroxyproline O-arabinosyltransferase-like" evidence="8">
    <location>
        <begin position="80"/>
        <end position="136"/>
    </location>
</feature>
<evidence type="ECO:0000313" key="10">
    <source>
        <dbReference type="Proteomes" id="UP001237642"/>
    </source>
</evidence>
<dbReference type="Proteomes" id="UP001237642">
    <property type="component" value="Unassembled WGS sequence"/>
</dbReference>
<gene>
    <name evidence="9" type="ORF">POM88_036037</name>
</gene>
<keyword evidence="2" id="KW-0328">Glycosyltransferase</keyword>
<dbReference type="EMBL" id="JAUIZM010000008">
    <property type="protein sequence ID" value="KAK1369945.1"/>
    <property type="molecule type" value="Genomic_DNA"/>
</dbReference>
<sequence>MLSFTLAMIIMLSFTLAMIIMLSFTLAMITYNTIISTQSLKQELPVVSNSDVFSADPVIEMPMDRRTRISSFENKKKRMFHTAVTDSEGVYSLWQCRIMYYWFKKFKNGPNSEMGGFTRILHSGFPDDYSTCMRSLLLLNHFQMDWIRFKSFDDSNFRKCDD</sequence>
<protein>
    <recommendedName>
        <fullName evidence="8">Hydroxyproline O-arabinosyltransferase-like domain-containing protein</fullName>
    </recommendedName>
</protein>
<keyword evidence="3" id="KW-0808">Transferase</keyword>
<evidence type="ECO:0000313" key="9">
    <source>
        <dbReference type="EMBL" id="KAK1369945.1"/>
    </source>
</evidence>
<dbReference type="InterPro" id="IPR044845">
    <property type="entry name" value="HPAT/SRGT1-like"/>
</dbReference>
<keyword evidence="10" id="KW-1185">Reference proteome</keyword>
<keyword evidence="5 7" id="KW-1133">Transmembrane helix</keyword>
<comment type="caution">
    <text evidence="9">The sequence shown here is derived from an EMBL/GenBank/DDBJ whole genome shotgun (WGS) entry which is preliminary data.</text>
</comment>
<dbReference type="Pfam" id="PF23452">
    <property type="entry name" value="HPAT"/>
    <property type="match status" value="1"/>
</dbReference>
<evidence type="ECO:0000256" key="1">
    <source>
        <dbReference type="ARBA" id="ARBA00004167"/>
    </source>
</evidence>
<dbReference type="GO" id="GO:0016757">
    <property type="term" value="F:glycosyltransferase activity"/>
    <property type="evidence" value="ECO:0007669"/>
    <property type="project" value="UniProtKB-KW"/>
</dbReference>
<keyword evidence="4 7" id="KW-0812">Transmembrane</keyword>
<reference evidence="9" key="2">
    <citation type="submission" date="2023-05" db="EMBL/GenBank/DDBJ databases">
        <authorList>
            <person name="Schelkunov M.I."/>
        </authorList>
    </citation>
    <scope>NUCLEOTIDE SEQUENCE</scope>
    <source>
        <strain evidence="9">Hsosn_3</strain>
        <tissue evidence="9">Leaf</tissue>
    </source>
</reference>
<proteinExistence type="predicted"/>
<reference evidence="9" key="1">
    <citation type="submission" date="2023-02" db="EMBL/GenBank/DDBJ databases">
        <title>Genome of toxic invasive species Heracleum sosnowskyi carries increased number of genes despite the absence of recent whole-genome duplications.</title>
        <authorList>
            <person name="Schelkunov M."/>
            <person name="Shtratnikova V."/>
            <person name="Makarenko M."/>
            <person name="Klepikova A."/>
            <person name="Omelchenko D."/>
            <person name="Novikova G."/>
            <person name="Obukhova E."/>
            <person name="Bogdanov V."/>
            <person name="Penin A."/>
            <person name="Logacheva M."/>
        </authorList>
    </citation>
    <scope>NUCLEOTIDE SEQUENCE</scope>
    <source>
        <strain evidence="9">Hsosn_3</strain>
        <tissue evidence="9">Leaf</tissue>
    </source>
</reference>
<evidence type="ECO:0000256" key="3">
    <source>
        <dbReference type="ARBA" id="ARBA00022679"/>
    </source>
</evidence>
<organism evidence="9 10">
    <name type="scientific">Heracleum sosnowskyi</name>
    <dbReference type="NCBI Taxonomy" id="360622"/>
    <lineage>
        <taxon>Eukaryota</taxon>
        <taxon>Viridiplantae</taxon>
        <taxon>Streptophyta</taxon>
        <taxon>Embryophyta</taxon>
        <taxon>Tracheophyta</taxon>
        <taxon>Spermatophyta</taxon>
        <taxon>Magnoliopsida</taxon>
        <taxon>eudicotyledons</taxon>
        <taxon>Gunneridae</taxon>
        <taxon>Pentapetalae</taxon>
        <taxon>asterids</taxon>
        <taxon>campanulids</taxon>
        <taxon>Apiales</taxon>
        <taxon>Apiaceae</taxon>
        <taxon>Apioideae</taxon>
        <taxon>apioid superclade</taxon>
        <taxon>Tordylieae</taxon>
        <taxon>Tordyliinae</taxon>
        <taxon>Heracleum</taxon>
    </lineage>
</organism>
<dbReference type="PANTHER" id="PTHR31485:SF3">
    <property type="entry name" value="HYDROXYPROLINE O-ARABINOSYLTRANSFERASE 1"/>
    <property type="match status" value="1"/>
</dbReference>
<evidence type="ECO:0000256" key="2">
    <source>
        <dbReference type="ARBA" id="ARBA00022676"/>
    </source>
</evidence>
<dbReference type="InterPro" id="IPR056508">
    <property type="entry name" value="HPAT-like"/>
</dbReference>